<dbReference type="EMBL" id="JATAAI010000016">
    <property type="protein sequence ID" value="KAK1740102.1"/>
    <property type="molecule type" value="Genomic_DNA"/>
</dbReference>
<feature type="region of interest" description="Disordered" evidence="1">
    <location>
        <begin position="221"/>
        <end position="257"/>
    </location>
</feature>
<sequence length="422" mass="47554">MKTIVTSLIFLASGSGTATTAFTPSNPSAITTTLSSSRYNDDYYRDYSNSANYNNNNNNNRRNSKNNRYDNYVTDRNYNSGRFDNSVGSASYGATSYGGGNRKYDSRGNNAGRGQYGSSSQYRTYDSYNSNDNYRGGGSIAGGGDYYNRPYDRIGSSENFRTTTSTRRPNSRKMGGGGMTYYDDYDNTNYYNQNNYVVQQRRGGYADDIGGRSRYSTPMYSNGGYAAPQGLSEDFRTGREGPMSSMTSRQRQSRNMQNSNRIQDYYTPGERELMSQRNGAGQNNGLRYGWQQQYNRERGNVRMGSGEDFRKGSSLSRISDYFTPLERERRQMSDNRALGRGRTEGYGNDGGGYGQYGNSDRGGGVGAARRGGYYDDYPDYGFDNYEDEYDDYFENDGGYSSGSRRRARNGSTWDNLLNMFRN</sequence>
<protein>
    <submittedName>
        <fullName evidence="3">Uncharacterized protein</fullName>
    </submittedName>
</protein>
<gene>
    <name evidence="3" type="ORF">QTG54_009052</name>
</gene>
<comment type="caution">
    <text evidence="3">The sequence shown here is derived from an EMBL/GenBank/DDBJ whole genome shotgun (WGS) entry which is preliminary data.</text>
</comment>
<feature type="region of interest" description="Disordered" evidence="1">
    <location>
        <begin position="338"/>
        <end position="363"/>
    </location>
</feature>
<feature type="compositionally biased region" description="Polar residues" evidence="1">
    <location>
        <begin position="74"/>
        <end position="83"/>
    </location>
</feature>
<feature type="compositionally biased region" description="Low complexity" evidence="1">
    <location>
        <begin position="46"/>
        <end position="61"/>
    </location>
</feature>
<evidence type="ECO:0000313" key="4">
    <source>
        <dbReference type="Proteomes" id="UP001224775"/>
    </source>
</evidence>
<feature type="region of interest" description="Disordered" evidence="1">
    <location>
        <begin position="45"/>
        <end position="177"/>
    </location>
</feature>
<dbReference type="Proteomes" id="UP001224775">
    <property type="component" value="Unassembled WGS sequence"/>
</dbReference>
<evidence type="ECO:0000256" key="1">
    <source>
        <dbReference type="SAM" id="MobiDB-lite"/>
    </source>
</evidence>
<evidence type="ECO:0000256" key="2">
    <source>
        <dbReference type="SAM" id="SignalP"/>
    </source>
</evidence>
<feature type="chain" id="PRO_5042115684" evidence="2">
    <location>
        <begin position="17"/>
        <end position="422"/>
    </location>
</feature>
<dbReference type="AlphaFoldDB" id="A0AAD8Y5X9"/>
<keyword evidence="4" id="KW-1185">Reference proteome</keyword>
<proteinExistence type="predicted"/>
<feature type="compositionally biased region" description="Low complexity" evidence="1">
    <location>
        <begin position="243"/>
        <end position="257"/>
    </location>
</feature>
<feature type="compositionally biased region" description="Polar residues" evidence="1">
    <location>
        <begin position="116"/>
        <end position="133"/>
    </location>
</feature>
<keyword evidence="2" id="KW-0732">Signal</keyword>
<name>A0AAD8Y5X9_9STRA</name>
<organism evidence="3 4">
    <name type="scientific">Skeletonema marinoi</name>
    <dbReference type="NCBI Taxonomy" id="267567"/>
    <lineage>
        <taxon>Eukaryota</taxon>
        <taxon>Sar</taxon>
        <taxon>Stramenopiles</taxon>
        <taxon>Ochrophyta</taxon>
        <taxon>Bacillariophyta</taxon>
        <taxon>Coscinodiscophyceae</taxon>
        <taxon>Thalassiosirophycidae</taxon>
        <taxon>Thalassiosirales</taxon>
        <taxon>Skeletonemataceae</taxon>
        <taxon>Skeletonema</taxon>
        <taxon>Skeletonema marinoi-dohrnii complex</taxon>
    </lineage>
</organism>
<feature type="compositionally biased region" description="Low complexity" evidence="1">
    <location>
        <begin position="86"/>
        <end position="95"/>
    </location>
</feature>
<feature type="signal peptide" evidence="2">
    <location>
        <begin position="1"/>
        <end position="16"/>
    </location>
</feature>
<evidence type="ECO:0000313" key="3">
    <source>
        <dbReference type="EMBL" id="KAK1740102.1"/>
    </source>
</evidence>
<accession>A0AAD8Y5X9</accession>
<feature type="compositionally biased region" description="Gly residues" evidence="1">
    <location>
        <begin position="135"/>
        <end position="145"/>
    </location>
</feature>
<feature type="compositionally biased region" description="Gly residues" evidence="1">
    <location>
        <begin position="347"/>
        <end position="363"/>
    </location>
</feature>
<reference evidence="3" key="1">
    <citation type="submission" date="2023-06" db="EMBL/GenBank/DDBJ databases">
        <title>Survivors Of The Sea: Transcriptome response of Skeletonema marinoi to long-term dormancy.</title>
        <authorList>
            <person name="Pinder M.I.M."/>
            <person name="Kourtchenko O."/>
            <person name="Robertson E.K."/>
            <person name="Larsson T."/>
            <person name="Maumus F."/>
            <person name="Osuna-Cruz C.M."/>
            <person name="Vancaester E."/>
            <person name="Stenow R."/>
            <person name="Vandepoele K."/>
            <person name="Ploug H."/>
            <person name="Bruchert V."/>
            <person name="Godhe A."/>
            <person name="Topel M."/>
        </authorList>
    </citation>
    <scope>NUCLEOTIDE SEQUENCE</scope>
    <source>
        <strain evidence="3">R05AC</strain>
    </source>
</reference>